<sequence length="105" mass="11771">MLTALASRTTAALGSGESAAAIRQRSRALVTAARRPFIYVPLRHHFEQNFHVRHRLERYGAGRCMTYEEVSDRDVLAEEIGREVSYRRVETDGASRAAALLAELL</sequence>
<dbReference type="EMBL" id="BMNC01000001">
    <property type="protein sequence ID" value="GGM74427.1"/>
    <property type="molecule type" value="Genomic_DNA"/>
</dbReference>
<evidence type="ECO:0000313" key="1">
    <source>
        <dbReference type="EMBL" id="GGM74427.1"/>
    </source>
</evidence>
<evidence type="ECO:0000313" key="2">
    <source>
        <dbReference type="Proteomes" id="UP000597656"/>
    </source>
</evidence>
<accession>A0ABQ2HCX9</accession>
<protein>
    <submittedName>
        <fullName evidence="1">Uncharacterized protein</fullName>
    </submittedName>
</protein>
<reference evidence="2" key="1">
    <citation type="journal article" date="2019" name="Int. J. Syst. Evol. Microbiol.">
        <title>The Global Catalogue of Microorganisms (GCM) 10K type strain sequencing project: providing services to taxonomists for standard genome sequencing and annotation.</title>
        <authorList>
            <consortium name="The Broad Institute Genomics Platform"/>
            <consortium name="The Broad Institute Genome Sequencing Center for Infectious Disease"/>
            <person name="Wu L."/>
            <person name="Ma J."/>
        </authorList>
    </citation>
    <scope>NUCLEOTIDE SEQUENCE [LARGE SCALE GENOMIC DNA]</scope>
    <source>
        <strain evidence="2">CGMCC 4.7319</strain>
    </source>
</reference>
<dbReference type="Proteomes" id="UP000597656">
    <property type="component" value="Unassembled WGS sequence"/>
</dbReference>
<keyword evidence="2" id="KW-1185">Reference proteome</keyword>
<comment type="caution">
    <text evidence="1">The sequence shown here is derived from an EMBL/GenBank/DDBJ whole genome shotgun (WGS) entry which is preliminary data.</text>
</comment>
<proteinExistence type="predicted"/>
<name>A0ABQ2HCX9_9PSEU</name>
<organism evidence="1 2">
    <name type="scientific">Lentzea pudingi</name>
    <dbReference type="NCBI Taxonomy" id="1789439"/>
    <lineage>
        <taxon>Bacteria</taxon>
        <taxon>Bacillati</taxon>
        <taxon>Actinomycetota</taxon>
        <taxon>Actinomycetes</taxon>
        <taxon>Pseudonocardiales</taxon>
        <taxon>Pseudonocardiaceae</taxon>
        <taxon>Lentzea</taxon>
    </lineage>
</organism>
<gene>
    <name evidence="1" type="ORF">GCM10011609_07860</name>
</gene>